<evidence type="ECO:0000313" key="1">
    <source>
        <dbReference type="EMBL" id="OHA92636.1"/>
    </source>
</evidence>
<organism evidence="1 2">
    <name type="scientific">Candidatus Zambryskibacteria bacterium RIFCSPHIGHO2_02_38_10.5</name>
    <dbReference type="NCBI Taxonomy" id="1802742"/>
    <lineage>
        <taxon>Bacteria</taxon>
        <taxon>Candidatus Zambryskiibacteriota</taxon>
    </lineage>
</organism>
<proteinExistence type="predicted"/>
<sequence length="206" mass="24321">MNKFGYTKEEIKLFRKLNTPQKIQDYLNSLLFNFEKGGETCMSSRRVVKTKKAHCVEGALFAATVLEFHGHKPWVLDLRSTTKPWDYDHVVAVFKKDSYLGSISKTNHAVLRYREPIYKSVRELAMSFFHEYFLDNGRKTLREYSDPCDLSKLKINWRTSEKDLFEIPEYLDKIKHHKLLSPKQIKNLRKADKIEIKAGKIVEYKK</sequence>
<reference evidence="1 2" key="1">
    <citation type="journal article" date="2016" name="Nat. Commun.">
        <title>Thousands of microbial genomes shed light on interconnected biogeochemical processes in an aquifer system.</title>
        <authorList>
            <person name="Anantharaman K."/>
            <person name="Brown C.T."/>
            <person name="Hug L.A."/>
            <person name="Sharon I."/>
            <person name="Castelle C.J."/>
            <person name="Probst A.J."/>
            <person name="Thomas B.C."/>
            <person name="Singh A."/>
            <person name="Wilkins M.J."/>
            <person name="Karaoz U."/>
            <person name="Brodie E.L."/>
            <person name="Williams K.H."/>
            <person name="Hubbard S.S."/>
            <person name="Banfield J.F."/>
        </authorList>
    </citation>
    <scope>NUCLEOTIDE SEQUENCE [LARGE SCALE GENOMIC DNA]</scope>
</reference>
<name>A0A1G2T5R4_9BACT</name>
<evidence type="ECO:0008006" key="3">
    <source>
        <dbReference type="Google" id="ProtNLM"/>
    </source>
</evidence>
<dbReference type="EMBL" id="MHVL01000043">
    <property type="protein sequence ID" value="OHA92636.1"/>
    <property type="molecule type" value="Genomic_DNA"/>
</dbReference>
<protein>
    <recommendedName>
        <fullName evidence="3">Transglutaminase-like domain-containing protein</fullName>
    </recommendedName>
</protein>
<dbReference type="AlphaFoldDB" id="A0A1G2T5R4"/>
<accession>A0A1G2T5R4</accession>
<gene>
    <name evidence="1" type="ORF">A2W58_00585</name>
</gene>
<comment type="caution">
    <text evidence="1">The sequence shown here is derived from an EMBL/GenBank/DDBJ whole genome shotgun (WGS) entry which is preliminary data.</text>
</comment>
<dbReference type="Proteomes" id="UP000179264">
    <property type="component" value="Unassembled WGS sequence"/>
</dbReference>
<evidence type="ECO:0000313" key="2">
    <source>
        <dbReference type="Proteomes" id="UP000179264"/>
    </source>
</evidence>